<evidence type="ECO:0000313" key="18">
    <source>
        <dbReference type="Proteomes" id="UP000694546"/>
    </source>
</evidence>
<dbReference type="Pfam" id="PF18264">
    <property type="entry name" value="preSET_CXC"/>
    <property type="match status" value="1"/>
</dbReference>
<dbReference type="InterPro" id="IPR046341">
    <property type="entry name" value="SET_dom_sf"/>
</dbReference>
<keyword evidence="4" id="KW-0489">Methyltransferase</keyword>
<dbReference type="Pfam" id="PF11616">
    <property type="entry name" value="EZH2_WD-Binding"/>
    <property type="match status" value="1"/>
</dbReference>
<organism evidence="17 18">
    <name type="scientific">Gadus morhua</name>
    <name type="common">Atlantic cod</name>
    <dbReference type="NCBI Taxonomy" id="8049"/>
    <lineage>
        <taxon>Eukaryota</taxon>
        <taxon>Metazoa</taxon>
        <taxon>Chordata</taxon>
        <taxon>Craniata</taxon>
        <taxon>Vertebrata</taxon>
        <taxon>Euteleostomi</taxon>
        <taxon>Actinopterygii</taxon>
        <taxon>Neopterygii</taxon>
        <taxon>Teleostei</taxon>
        <taxon>Neoteleostei</taxon>
        <taxon>Acanthomorphata</taxon>
        <taxon>Zeiogadaria</taxon>
        <taxon>Gadariae</taxon>
        <taxon>Gadiformes</taxon>
        <taxon>Gadoidei</taxon>
        <taxon>Gadidae</taxon>
        <taxon>Gadus</taxon>
    </lineage>
</organism>
<protein>
    <recommendedName>
        <fullName evidence="12">Histone-lysine N-methyltransferase EZH2</fullName>
        <ecNumber evidence="2">2.1.1.356</ecNumber>
    </recommendedName>
</protein>
<dbReference type="GeneTree" id="ENSGT00940000155013"/>
<dbReference type="Pfam" id="PF18118">
    <property type="entry name" value="PRC2_HTH_1"/>
    <property type="match status" value="1"/>
</dbReference>
<evidence type="ECO:0000256" key="2">
    <source>
        <dbReference type="ARBA" id="ARBA00012186"/>
    </source>
</evidence>
<dbReference type="Proteomes" id="UP000694546">
    <property type="component" value="Chromosome 23"/>
</dbReference>
<evidence type="ECO:0000256" key="3">
    <source>
        <dbReference type="ARBA" id="ARBA00022491"/>
    </source>
</evidence>
<evidence type="ECO:0000256" key="5">
    <source>
        <dbReference type="ARBA" id="ARBA00022679"/>
    </source>
</evidence>
<dbReference type="AlphaFoldDB" id="A0A8C5AXM3"/>
<sequence>MVLTGKRSEKGPACWKRRVKSEYMRLRQLKRFRRADEVKSMFNTNRQKIMDRTDVLNQEWKTRRIQPAHVMTAVSSLRGTRECTVDSGFSEFPKQVIPLKTLNAVASVPVMYSWSPLQQNFMVEDETVLHNIPYMGDEILDQDGTFIEELIKNYDGKVHGDRECGFINDEIFVELVSALTQYSDNEDEEDEEEQPDFKPSKDPLVTTESKTPSKFPSDKIFEAISAMFPDKGSTEELKEKYKELTEPQLPGALPPECTPNIDGPNARSVQREQSLHSFHTLFCRRCFKYDCFLHPFHATPNTYKRKNMESLVDNKPCGSDCYMHLVQPVPSSPCSLLRVPPPPPPPPTEGTSRSPTPVTLKLTCEPEPVDWSGAEASLFRVLIGTYYDNYCAIARLIGTKTCRQVYEFRVKESSIIARAPTEDEDEDTPPRKKRKKHRLWATHCRKIQLKKDGSSNHVYNYQPCDHPRQPCDSSCPCVTAQNFCEKFCQCSSECQNRFPGCRCKAQCNTKQCPCYLAVRECDPDLCLTCGAAEHWDSKNVSCKNCSIQRGAKKHLLLAPSDVAGWGIFIKEPVHKNEFISEYCGEIISQDEADRRGKVYDKYMCSFLFNLNNDFVVDATRKGNKIRFANHSVNPNCYAKVMMVNGDHRIGIFAKRAIQTGEELFFDYRYSQADALKYVGIERELEMA</sequence>
<dbReference type="Ensembl" id="ENSGMOT00000029590.1">
    <property type="protein sequence ID" value="ENSGMOP00000038093.1"/>
    <property type="gene ID" value="ENSGMOG00000018117.2"/>
</dbReference>
<feature type="region of interest" description="Disordered" evidence="14">
    <location>
        <begin position="182"/>
        <end position="213"/>
    </location>
</feature>
<dbReference type="Pfam" id="PF00856">
    <property type="entry name" value="SET"/>
    <property type="match status" value="1"/>
</dbReference>
<accession>A0A8C5AXM3</accession>
<evidence type="ECO:0000256" key="1">
    <source>
        <dbReference type="ARBA" id="ARBA00004123"/>
    </source>
</evidence>
<feature type="compositionally biased region" description="Acidic residues" evidence="14">
    <location>
        <begin position="184"/>
        <end position="194"/>
    </location>
</feature>
<keyword evidence="5" id="KW-0808">Transferase</keyword>
<dbReference type="Gene3D" id="2.170.270.10">
    <property type="entry name" value="SET domain"/>
    <property type="match status" value="1"/>
</dbReference>
<dbReference type="GO" id="GO:0048511">
    <property type="term" value="P:rhythmic process"/>
    <property type="evidence" value="ECO:0007669"/>
    <property type="project" value="UniProtKB-KW"/>
</dbReference>
<dbReference type="SMART" id="SM01114">
    <property type="entry name" value="CXC"/>
    <property type="match status" value="1"/>
</dbReference>
<name>A0A8C5AXM3_GADMO</name>
<dbReference type="InterPro" id="IPR001005">
    <property type="entry name" value="SANT/Myb"/>
</dbReference>
<dbReference type="InterPro" id="IPR021654">
    <property type="entry name" value="EZH1/EZH2"/>
</dbReference>
<keyword evidence="6" id="KW-0949">S-adenosyl-L-methionine</keyword>
<feature type="compositionally biased region" description="Pro residues" evidence="14">
    <location>
        <begin position="339"/>
        <end position="348"/>
    </location>
</feature>
<feature type="region of interest" description="Disordered" evidence="14">
    <location>
        <begin position="334"/>
        <end position="357"/>
    </location>
</feature>
<keyword evidence="7" id="KW-0156">Chromatin regulator</keyword>
<reference evidence="17" key="1">
    <citation type="submission" date="2025-08" db="UniProtKB">
        <authorList>
            <consortium name="Ensembl"/>
        </authorList>
    </citation>
    <scope>IDENTIFICATION</scope>
</reference>
<dbReference type="InterPro" id="IPR045318">
    <property type="entry name" value="EZH1/2-like"/>
</dbReference>
<keyword evidence="11" id="KW-0539">Nucleus</keyword>
<dbReference type="SMART" id="SM00317">
    <property type="entry name" value="SET"/>
    <property type="match status" value="1"/>
</dbReference>
<gene>
    <name evidence="17" type="primary">ezh2</name>
</gene>
<dbReference type="InterPro" id="IPR041343">
    <property type="entry name" value="PRC2_HTH_1"/>
</dbReference>
<dbReference type="GO" id="GO:0140951">
    <property type="term" value="F:histone H3K27 trimethyltransferase activity"/>
    <property type="evidence" value="ECO:0007669"/>
    <property type="project" value="UniProtKB-EC"/>
</dbReference>
<keyword evidence="18" id="KW-1185">Reference proteome</keyword>
<dbReference type="SMART" id="SM00717">
    <property type="entry name" value="SANT"/>
    <property type="match status" value="2"/>
</dbReference>
<dbReference type="PROSITE" id="PS51633">
    <property type="entry name" value="CXC"/>
    <property type="match status" value="1"/>
</dbReference>
<dbReference type="GO" id="GO:0035098">
    <property type="term" value="C:ESC/E(Z) complex"/>
    <property type="evidence" value="ECO:0007669"/>
    <property type="project" value="TreeGrafter"/>
</dbReference>
<evidence type="ECO:0000256" key="11">
    <source>
        <dbReference type="ARBA" id="ARBA00023242"/>
    </source>
</evidence>
<dbReference type="InterPro" id="IPR001214">
    <property type="entry name" value="SET_dom"/>
</dbReference>
<comment type="catalytic activity">
    <reaction evidence="13">
        <text>L-lysyl(27)-[histone H3] + 3 S-adenosyl-L-methionine = N(6),N(6),N(6)-trimethyl-L-lysyl(27)-[histone H3] + 3 S-adenosyl-L-homocysteine + 3 H(+)</text>
        <dbReference type="Rhea" id="RHEA:60292"/>
        <dbReference type="Rhea" id="RHEA-COMP:15535"/>
        <dbReference type="Rhea" id="RHEA-COMP:15548"/>
        <dbReference type="ChEBI" id="CHEBI:15378"/>
        <dbReference type="ChEBI" id="CHEBI:29969"/>
        <dbReference type="ChEBI" id="CHEBI:57856"/>
        <dbReference type="ChEBI" id="CHEBI:59789"/>
        <dbReference type="ChEBI" id="CHEBI:61961"/>
        <dbReference type="EC" id="2.1.1.356"/>
    </reaction>
</comment>
<evidence type="ECO:0000256" key="12">
    <source>
        <dbReference type="ARBA" id="ARBA00024111"/>
    </source>
</evidence>
<dbReference type="PANTHER" id="PTHR45747">
    <property type="entry name" value="HISTONE-LYSINE N-METHYLTRANSFERASE E(Z)"/>
    <property type="match status" value="1"/>
</dbReference>
<evidence type="ECO:0000259" key="16">
    <source>
        <dbReference type="PROSITE" id="PS51633"/>
    </source>
</evidence>
<keyword evidence="8" id="KW-0805">Transcription regulation</keyword>
<evidence type="ECO:0000256" key="8">
    <source>
        <dbReference type="ARBA" id="ARBA00023015"/>
    </source>
</evidence>
<dbReference type="Pfam" id="PF21358">
    <property type="entry name" value="Ezh2_MCSS"/>
    <property type="match status" value="1"/>
</dbReference>
<keyword evidence="3" id="KW-0678">Repressor</keyword>
<evidence type="ECO:0000256" key="13">
    <source>
        <dbReference type="ARBA" id="ARBA00048568"/>
    </source>
</evidence>
<dbReference type="InterPro" id="IPR033467">
    <property type="entry name" value="Tesmin/TSO1-like_CXC"/>
</dbReference>
<comment type="subcellular location">
    <subcellularLocation>
        <location evidence="1">Nucleus</location>
    </subcellularLocation>
</comment>
<evidence type="ECO:0000256" key="4">
    <source>
        <dbReference type="ARBA" id="ARBA00022603"/>
    </source>
</evidence>
<dbReference type="PANTHER" id="PTHR45747:SF18">
    <property type="entry name" value="HISTONE-LYSINE N-METHYLTRANSFERASE EZH2"/>
    <property type="match status" value="1"/>
</dbReference>
<dbReference type="EC" id="2.1.1.356" evidence="2"/>
<dbReference type="InterPro" id="IPR041355">
    <property type="entry name" value="Pre-SET_CXC"/>
</dbReference>
<evidence type="ECO:0000259" key="15">
    <source>
        <dbReference type="PROSITE" id="PS50280"/>
    </source>
</evidence>
<dbReference type="SUPFAM" id="SSF82199">
    <property type="entry name" value="SET domain"/>
    <property type="match status" value="1"/>
</dbReference>
<dbReference type="InterPro" id="IPR048358">
    <property type="entry name" value="EZH1/2_MCSS"/>
</dbReference>
<feature type="domain" description="CXC" evidence="16">
    <location>
        <begin position="444"/>
        <end position="546"/>
    </location>
</feature>
<feature type="domain" description="SET" evidence="15">
    <location>
        <begin position="553"/>
        <end position="668"/>
    </location>
</feature>
<evidence type="ECO:0000256" key="10">
    <source>
        <dbReference type="ARBA" id="ARBA00023163"/>
    </source>
</evidence>
<evidence type="ECO:0000256" key="14">
    <source>
        <dbReference type="SAM" id="MobiDB-lite"/>
    </source>
</evidence>
<evidence type="ECO:0000256" key="6">
    <source>
        <dbReference type="ARBA" id="ARBA00022691"/>
    </source>
</evidence>
<dbReference type="GO" id="GO:0032259">
    <property type="term" value="P:methylation"/>
    <property type="evidence" value="ECO:0007669"/>
    <property type="project" value="UniProtKB-KW"/>
</dbReference>
<evidence type="ECO:0000256" key="7">
    <source>
        <dbReference type="ARBA" id="ARBA00022853"/>
    </source>
</evidence>
<keyword evidence="9" id="KW-0090">Biological rhythms</keyword>
<dbReference type="GO" id="GO:0031507">
    <property type="term" value="P:heterochromatin formation"/>
    <property type="evidence" value="ECO:0007669"/>
    <property type="project" value="TreeGrafter"/>
</dbReference>
<evidence type="ECO:0000256" key="9">
    <source>
        <dbReference type="ARBA" id="ARBA00023108"/>
    </source>
</evidence>
<proteinExistence type="predicted"/>
<evidence type="ECO:0000313" key="17">
    <source>
        <dbReference type="Ensembl" id="ENSGMOP00000038093.1"/>
    </source>
</evidence>
<dbReference type="GO" id="GO:0003682">
    <property type="term" value="F:chromatin binding"/>
    <property type="evidence" value="ECO:0007669"/>
    <property type="project" value="TreeGrafter"/>
</dbReference>
<dbReference type="CDD" id="cd19218">
    <property type="entry name" value="SET_EZH2"/>
    <property type="match status" value="1"/>
</dbReference>
<keyword evidence="10" id="KW-0804">Transcription</keyword>
<reference evidence="17" key="2">
    <citation type="submission" date="2025-09" db="UniProtKB">
        <authorList>
            <consortium name="Ensembl"/>
        </authorList>
    </citation>
    <scope>IDENTIFICATION</scope>
</reference>
<dbReference type="PROSITE" id="PS50280">
    <property type="entry name" value="SET"/>
    <property type="match status" value="1"/>
</dbReference>
<dbReference type="InterPro" id="IPR044439">
    <property type="entry name" value="EZH2_SET"/>
</dbReference>
<dbReference type="InterPro" id="IPR026489">
    <property type="entry name" value="CXC_dom"/>
</dbReference>